<dbReference type="PANTHER" id="PTHR46383">
    <property type="entry name" value="ASPARTATE AMINOTRANSFERASE"/>
    <property type="match status" value="1"/>
</dbReference>
<comment type="caution">
    <text evidence="8">The sequence shown here is derived from an EMBL/GenBank/DDBJ whole genome shotgun (WGS) entry which is preliminary data.</text>
</comment>
<gene>
    <name evidence="8" type="ORF">VNO77_06311</name>
</gene>
<protein>
    <recommendedName>
        <fullName evidence="7">Aminotransferase class I/classII large domain-containing protein</fullName>
    </recommendedName>
</protein>
<name>A0AAN9MA74_CANGL</name>
<keyword evidence="9" id="KW-1185">Reference proteome</keyword>
<evidence type="ECO:0000313" key="8">
    <source>
        <dbReference type="EMBL" id="KAK7349164.1"/>
    </source>
</evidence>
<dbReference type="SUPFAM" id="SSF53383">
    <property type="entry name" value="PLP-dependent transferases"/>
    <property type="match status" value="1"/>
</dbReference>
<evidence type="ECO:0000256" key="4">
    <source>
        <dbReference type="ARBA" id="ARBA00022679"/>
    </source>
</evidence>
<proteinExistence type="inferred from homology"/>
<evidence type="ECO:0000256" key="5">
    <source>
        <dbReference type="ARBA" id="ARBA00022898"/>
    </source>
</evidence>
<feature type="compositionally biased region" description="Basic and acidic residues" evidence="6">
    <location>
        <begin position="25"/>
        <end position="45"/>
    </location>
</feature>
<keyword evidence="5" id="KW-0663">Pyridoxal phosphate</keyword>
<comment type="cofactor">
    <cofactor evidence="1">
        <name>pyridoxal 5'-phosphate</name>
        <dbReference type="ChEBI" id="CHEBI:597326"/>
    </cofactor>
</comment>
<evidence type="ECO:0000313" key="9">
    <source>
        <dbReference type="Proteomes" id="UP001367508"/>
    </source>
</evidence>
<dbReference type="GO" id="GO:0030170">
    <property type="term" value="F:pyridoxal phosphate binding"/>
    <property type="evidence" value="ECO:0007669"/>
    <property type="project" value="InterPro"/>
</dbReference>
<dbReference type="InterPro" id="IPR004839">
    <property type="entry name" value="Aminotransferase_I/II_large"/>
</dbReference>
<dbReference type="InterPro" id="IPR015424">
    <property type="entry name" value="PyrdxlP-dep_Trfase"/>
</dbReference>
<evidence type="ECO:0000256" key="1">
    <source>
        <dbReference type="ARBA" id="ARBA00001933"/>
    </source>
</evidence>
<dbReference type="InterPro" id="IPR015421">
    <property type="entry name" value="PyrdxlP-dep_Trfase_major"/>
</dbReference>
<dbReference type="InterPro" id="IPR004838">
    <property type="entry name" value="NHTrfase_class1_PyrdxlP-BS"/>
</dbReference>
<dbReference type="Pfam" id="PF00155">
    <property type="entry name" value="Aminotran_1_2"/>
    <property type="match status" value="1"/>
</dbReference>
<dbReference type="Proteomes" id="UP001367508">
    <property type="component" value="Unassembled WGS sequence"/>
</dbReference>
<reference evidence="8 9" key="1">
    <citation type="submission" date="2024-01" db="EMBL/GenBank/DDBJ databases">
        <title>The genomes of 5 underutilized Papilionoideae crops provide insights into root nodulation and disease resistanc.</title>
        <authorList>
            <person name="Jiang F."/>
        </authorList>
    </citation>
    <scope>NUCLEOTIDE SEQUENCE [LARGE SCALE GENOMIC DNA]</scope>
    <source>
        <strain evidence="8">LVBAO_FW01</strain>
        <tissue evidence="8">Leaves</tissue>
    </source>
</reference>
<accession>A0AAN9MA74</accession>
<evidence type="ECO:0000256" key="2">
    <source>
        <dbReference type="ARBA" id="ARBA00007441"/>
    </source>
</evidence>
<evidence type="ECO:0000256" key="6">
    <source>
        <dbReference type="SAM" id="MobiDB-lite"/>
    </source>
</evidence>
<organism evidence="8 9">
    <name type="scientific">Canavalia gladiata</name>
    <name type="common">Sword bean</name>
    <name type="synonym">Dolichos gladiatus</name>
    <dbReference type="NCBI Taxonomy" id="3824"/>
    <lineage>
        <taxon>Eukaryota</taxon>
        <taxon>Viridiplantae</taxon>
        <taxon>Streptophyta</taxon>
        <taxon>Embryophyta</taxon>
        <taxon>Tracheophyta</taxon>
        <taxon>Spermatophyta</taxon>
        <taxon>Magnoliopsida</taxon>
        <taxon>eudicotyledons</taxon>
        <taxon>Gunneridae</taxon>
        <taxon>Pentapetalae</taxon>
        <taxon>rosids</taxon>
        <taxon>fabids</taxon>
        <taxon>Fabales</taxon>
        <taxon>Fabaceae</taxon>
        <taxon>Papilionoideae</taxon>
        <taxon>50 kb inversion clade</taxon>
        <taxon>NPAAA clade</taxon>
        <taxon>indigoferoid/millettioid clade</taxon>
        <taxon>Phaseoleae</taxon>
        <taxon>Canavalia</taxon>
    </lineage>
</organism>
<dbReference type="EMBL" id="JAYMYQ010000002">
    <property type="protein sequence ID" value="KAK7349164.1"/>
    <property type="molecule type" value="Genomic_DNA"/>
</dbReference>
<evidence type="ECO:0000259" key="7">
    <source>
        <dbReference type="Pfam" id="PF00155"/>
    </source>
</evidence>
<dbReference type="AlphaFoldDB" id="A0AAN9MA74"/>
<evidence type="ECO:0000256" key="3">
    <source>
        <dbReference type="ARBA" id="ARBA00022576"/>
    </source>
</evidence>
<keyword evidence="3" id="KW-0032">Aminotransferase</keyword>
<dbReference type="InterPro" id="IPR050596">
    <property type="entry name" value="AspAT/PAT-like"/>
</dbReference>
<comment type="similarity">
    <text evidence="2">Belongs to the class-I pyridoxal-phosphate-dependent aminotransferase family.</text>
</comment>
<dbReference type="Gene3D" id="3.40.640.10">
    <property type="entry name" value="Type I PLP-dependent aspartate aminotransferase-like (Major domain)"/>
    <property type="match status" value="1"/>
</dbReference>
<sequence>MGPNMKFGVTRPIELHQQQPGNVLDQDRESDVHESHRETESEEKIPNPLSEALICVKYHLIPSSLSILLNTNAIYTTQQNKLLLRYQYKLHRKHKGGWVGEGWRFNVNCFLIGSFLCFCLCVCLCVREKEMASFGLARRVLGTDVPVMVQMQELLRGAKNCVSLAQGVVYWQPPKHALDKVKELVWEPSISRYGADEGLPELRAALVRKLRSENSLHNSSVMVTAGANQAFVNIVLTLCDAGDSVVMFAPYYFNSYMSFQMTGITDILLGPGNPETLYPDADWLERILSESKPVPKLVTVVNPGNPSGTYIPESLLKRISDLCKNAGSWLVVDNTYEYFMYDGLKHSCVEGNHVVNIFSFSKAYGMMGWRIGYIAYPSEVEGLGAQLLKVQDNIPICASIISQHLALYALEIGPEWVTERVKTLVRNREIVSEALSPLGEGSVKGGEGAIYLWAKLPDGRGFDDFAVVRWLANRHGVAVIPGSACGSSGNLRVSFGGLTETDCKAAAERLKKGLEELVTNGLVVEDN</sequence>
<dbReference type="GO" id="GO:0008483">
    <property type="term" value="F:transaminase activity"/>
    <property type="evidence" value="ECO:0007669"/>
    <property type="project" value="UniProtKB-KW"/>
</dbReference>
<dbReference type="PROSITE" id="PS00105">
    <property type="entry name" value="AA_TRANSFER_CLASS_1"/>
    <property type="match status" value="1"/>
</dbReference>
<dbReference type="PANTHER" id="PTHR46383:SF5">
    <property type="entry name" value="AMINOTRANSFERASE CLASS I_CLASSII DOMAIN-CONTAINING PROTEIN"/>
    <property type="match status" value="1"/>
</dbReference>
<dbReference type="CDD" id="cd00609">
    <property type="entry name" value="AAT_like"/>
    <property type="match status" value="1"/>
</dbReference>
<feature type="region of interest" description="Disordered" evidence="6">
    <location>
        <begin position="1"/>
        <end position="45"/>
    </location>
</feature>
<keyword evidence="4" id="KW-0808">Transferase</keyword>
<dbReference type="GO" id="GO:0006520">
    <property type="term" value="P:amino acid metabolic process"/>
    <property type="evidence" value="ECO:0007669"/>
    <property type="project" value="InterPro"/>
</dbReference>
<feature type="domain" description="Aminotransferase class I/classII large" evidence="7">
    <location>
        <begin position="160"/>
        <end position="510"/>
    </location>
</feature>